<evidence type="ECO:0000259" key="1">
    <source>
        <dbReference type="Pfam" id="PF00561"/>
    </source>
</evidence>
<dbReference type="InterPro" id="IPR000073">
    <property type="entry name" value="AB_hydrolase_1"/>
</dbReference>
<keyword evidence="2" id="KW-0378">Hydrolase</keyword>
<name>A0A255HF79_9ACTN</name>
<dbReference type="RefSeq" id="WP_094362171.1">
    <property type="nucleotide sequence ID" value="NZ_NMVQ01000001.1"/>
</dbReference>
<feature type="domain" description="AB hydrolase-1" evidence="1">
    <location>
        <begin position="31"/>
        <end position="162"/>
    </location>
</feature>
<gene>
    <name evidence="2" type="ORF">CGZ93_00355</name>
</gene>
<dbReference type="Gene3D" id="3.40.50.1820">
    <property type="entry name" value="alpha/beta hydrolase"/>
    <property type="match status" value="1"/>
</dbReference>
<dbReference type="GO" id="GO:0016787">
    <property type="term" value="F:hydrolase activity"/>
    <property type="evidence" value="ECO:0007669"/>
    <property type="project" value="UniProtKB-KW"/>
</dbReference>
<evidence type="ECO:0000313" key="2">
    <source>
        <dbReference type="EMBL" id="OYO24964.1"/>
    </source>
</evidence>
<accession>A0A255HF79</accession>
<proteinExistence type="predicted"/>
<sequence>MTAFEGYAEFAREANGVTLRGRSHLGGDRIPLLLLHGHPETHLIWRLIADRLAADFQVVAPDLRGYGASDKPPSTADHASYSFREMARDAVELMRGFGFDRFAIASHDRGSRVTARLVADHPEVVTSAVLMDIAPTVDMYAGTTREFAEAYWHWFFLIQPSPLPEELVNANPHAYVARLMGARHGNLEPFAGAMEAYQAALEDPEAVRGMCEDYRAAASIDLAHDRADREAGLQIRTPLRVLWGAQGVVERLFDPLTLWGRVAGQVSGRTLDCGHYLPEEQPDEVYAEVVGFTRAHWPFDRLRER</sequence>
<dbReference type="Proteomes" id="UP000216311">
    <property type="component" value="Unassembled WGS sequence"/>
</dbReference>
<reference evidence="2 3" key="1">
    <citation type="submission" date="2017-07" db="EMBL/GenBank/DDBJ databases">
        <title>Draft whole genome sequences of clinical Proprionibacteriaceae strains.</title>
        <authorList>
            <person name="Bernier A.-M."/>
            <person name="Bernard K."/>
            <person name="Domingo M.-C."/>
        </authorList>
    </citation>
    <scope>NUCLEOTIDE SEQUENCE [LARGE SCALE GENOMIC DNA]</scope>
    <source>
        <strain evidence="2 3">NML 130396</strain>
    </source>
</reference>
<dbReference type="Pfam" id="PF00561">
    <property type="entry name" value="Abhydrolase_1"/>
    <property type="match status" value="1"/>
</dbReference>
<comment type="caution">
    <text evidence="2">The sequence shown here is derived from an EMBL/GenBank/DDBJ whole genome shotgun (WGS) entry which is preliminary data.</text>
</comment>
<organism evidence="2 3">
    <name type="scientific">Enemella dayhoffiae</name>
    <dbReference type="NCBI Taxonomy" id="2016507"/>
    <lineage>
        <taxon>Bacteria</taxon>
        <taxon>Bacillati</taxon>
        <taxon>Actinomycetota</taxon>
        <taxon>Actinomycetes</taxon>
        <taxon>Propionibacteriales</taxon>
        <taxon>Propionibacteriaceae</taxon>
        <taxon>Enemella</taxon>
    </lineage>
</organism>
<dbReference type="PANTHER" id="PTHR43329">
    <property type="entry name" value="EPOXIDE HYDROLASE"/>
    <property type="match status" value="1"/>
</dbReference>
<evidence type="ECO:0000313" key="3">
    <source>
        <dbReference type="Proteomes" id="UP000216311"/>
    </source>
</evidence>
<dbReference type="SUPFAM" id="SSF53474">
    <property type="entry name" value="alpha/beta-Hydrolases"/>
    <property type="match status" value="1"/>
</dbReference>
<keyword evidence="3" id="KW-1185">Reference proteome</keyword>
<protein>
    <submittedName>
        <fullName evidence="2">Alpha/beta hydrolase</fullName>
    </submittedName>
</protein>
<dbReference type="AlphaFoldDB" id="A0A255HF79"/>
<dbReference type="OrthoDB" id="9812774at2"/>
<dbReference type="InterPro" id="IPR029058">
    <property type="entry name" value="AB_hydrolase_fold"/>
</dbReference>
<dbReference type="EMBL" id="NMVQ01000001">
    <property type="protein sequence ID" value="OYO24964.1"/>
    <property type="molecule type" value="Genomic_DNA"/>
</dbReference>